<dbReference type="VEuPathDB" id="CryptoDB:Vbra_6370"/>
<dbReference type="AlphaFoldDB" id="A0A0G4GV96"/>
<gene>
    <name evidence="1" type="ORF">Vbra_6370</name>
</gene>
<evidence type="ECO:0000313" key="2">
    <source>
        <dbReference type="Proteomes" id="UP000041254"/>
    </source>
</evidence>
<dbReference type="Proteomes" id="UP000041254">
    <property type="component" value="Unassembled WGS sequence"/>
</dbReference>
<dbReference type="InParanoid" id="A0A0G4GV96"/>
<dbReference type="EMBL" id="CDMY01000827">
    <property type="protein sequence ID" value="CEM34584.1"/>
    <property type="molecule type" value="Genomic_DNA"/>
</dbReference>
<keyword evidence="2" id="KW-1185">Reference proteome</keyword>
<organism evidence="1 2">
    <name type="scientific">Vitrella brassicaformis (strain CCMP3155)</name>
    <dbReference type="NCBI Taxonomy" id="1169540"/>
    <lineage>
        <taxon>Eukaryota</taxon>
        <taxon>Sar</taxon>
        <taxon>Alveolata</taxon>
        <taxon>Colpodellida</taxon>
        <taxon>Vitrellaceae</taxon>
        <taxon>Vitrella</taxon>
    </lineage>
</organism>
<accession>A0A0G4GV96</accession>
<name>A0A0G4GV96_VITBC</name>
<sequence length="114" mass="13043">MAFGTCCFAFSLAFTADEVAFYQIRLDRSPVQLVRYLQVEHFSRVGMDGISFLYGLTPSRDGRGMRWWRSRRWPWRFWRSVWTSICPSLLKLPIAGVASGSGGRGRKEGGGMRE</sequence>
<proteinExistence type="predicted"/>
<evidence type="ECO:0000313" key="1">
    <source>
        <dbReference type="EMBL" id="CEM34584.1"/>
    </source>
</evidence>
<reference evidence="1 2" key="1">
    <citation type="submission" date="2014-11" db="EMBL/GenBank/DDBJ databases">
        <authorList>
            <person name="Zhu J."/>
            <person name="Qi W."/>
            <person name="Song R."/>
        </authorList>
    </citation>
    <scope>NUCLEOTIDE SEQUENCE [LARGE SCALE GENOMIC DNA]</scope>
</reference>
<protein>
    <submittedName>
        <fullName evidence="1">Uncharacterized protein</fullName>
    </submittedName>
</protein>